<dbReference type="InterPro" id="IPR027417">
    <property type="entry name" value="P-loop_NTPase"/>
</dbReference>
<comment type="caution">
    <text evidence="1">The sequence shown here is derived from an EMBL/GenBank/DDBJ whole genome shotgun (WGS) entry which is preliminary data.</text>
</comment>
<reference evidence="1 2" key="1">
    <citation type="submission" date="2015-09" db="EMBL/GenBank/DDBJ databases">
        <title>Genome announcement of multiple Pseudomonas syringae strains.</title>
        <authorList>
            <person name="Thakur S."/>
            <person name="Wang P.W."/>
            <person name="Gong Y."/>
            <person name="Weir B.S."/>
            <person name="Guttman D.S."/>
        </authorList>
    </citation>
    <scope>NUCLEOTIDE SEQUENCE [LARGE SCALE GENOMIC DNA]</scope>
    <source>
        <strain evidence="1 2">ICMP3963</strain>
    </source>
</reference>
<feature type="non-terminal residue" evidence="1">
    <location>
        <position position="1"/>
    </location>
</feature>
<sequence length="126" mass="14512">VWAKENAYIEDFKATREQRPIEEFNELNQNVRSIHYLLTPTQEGTAEIGILPPPVMLGPNLHLIPGRLTMHFYEEKISSRWSDVYQGAPLAIRTITRIRRLADEYAAAYGYDYIIMDTSPSVLSQK</sequence>
<dbReference type="Proteomes" id="UP000050317">
    <property type="component" value="Unassembled WGS sequence"/>
</dbReference>
<dbReference type="EMBL" id="LJRR01000315">
    <property type="protein sequence ID" value="KPZ12612.1"/>
    <property type="molecule type" value="Genomic_DNA"/>
</dbReference>
<organism evidence="1 2">
    <name type="scientific">Pseudomonas syringae pv. viburni</name>
    <dbReference type="NCBI Taxonomy" id="251703"/>
    <lineage>
        <taxon>Bacteria</taxon>
        <taxon>Pseudomonadati</taxon>
        <taxon>Pseudomonadota</taxon>
        <taxon>Gammaproteobacteria</taxon>
        <taxon>Pseudomonadales</taxon>
        <taxon>Pseudomonadaceae</taxon>
        <taxon>Pseudomonas</taxon>
    </lineage>
</organism>
<evidence type="ECO:0000313" key="2">
    <source>
        <dbReference type="Proteomes" id="UP000050317"/>
    </source>
</evidence>
<evidence type="ECO:0008006" key="3">
    <source>
        <dbReference type="Google" id="ProtNLM"/>
    </source>
</evidence>
<evidence type="ECO:0000313" key="1">
    <source>
        <dbReference type="EMBL" id="KPZ12612.1"/>
    </source>
</evidence>
<proteinExistence type="predicted"/>
<protein>
    <recommendedName>
        <fullName evidence="3">ParA family protein</fullName>
    </recommendedName>
</protein>
<name>A0A0Q0CTW7_9PSED</name>
<dbReference type="Gene3D" id="3.40.50.300">
    <property type="entry name" value="P-loop containing nucleotide triphosphate hydrolases"/>
    <property type="match status" value="1"/>
</dbReference>
<dbReference type="PATRIC" id="fig|251703.9.peg.4418"/>
<accession>A0A0Q0CTW7</accession>
<gene>
    <name evidence="1" type="ORF">ALO40_05454</name>
</gene>
<dbReference type="AlphaFoldDB" id="A0A0Q0CTW7"/>